<gene>
    <name evidence="2" type="ORF">HPB48_001170</name>
</gene>
<feature type="compositionally biased region" description="Basic residues" evidence="1">
    <location>
        <begin position="10"/>
        <end position="27"/>
    </location>
</feature>
<evidence type="ECO:0000313" key="2">
    <source>
        <dbReference type="EMBL" id="KAH9362733.1"/>
    </source>
</evidence>
<dbReference type="AlphaFoldDB" id="A0A9J6FI93"/>
<sequence length="99" mass="11541">MRRNVGSQRMVRRGFHQPRRRQRRSAVGRRPVDAPREVGLGALATEVASFIQPPWLSRIHHVRARRFVKGTPRRRRSVPADSMRRLARAFDRGPLPMRA</sequence>
<feature type="region of interest" description="Disordered" evidence="1">
    <location>
        <begin position="1"/>
        <end position="33"/>
    </location>
</feature>
<name>A0A9J6FI93_HAELO</name>
<evidence type="ECO:0000313" key="3">
    <source>
        <dbReference type="Proteomes" id="UP000821853"/>
    </source>
</evidence>
<evidence type="ECO:0000256" key="1">
    <source>
        <dbReference type="SAM" id="MobiDB-lite"/>
    </source>
</evidence>
<keyword evidence="3" id="KW-1185">Reference proteome</keyword>
<comment type="caution">
    <text evidence="2">The sequence shown here is derived from an EMBL/GenBank/DDBJ whole genome shotgun (WGS) entry which is preliminary data.</text>
</comment>
<dbReference type="EMBL" id="JABSTR010000001">
    <property type="protein sequence ID" value="KAH9362733.1"/>
    <property type="molecule type" value="Genomic_DNA"/>
</dbReference>
<organism evidence="2 3">
    <name type="scientific">Haemaphysalis longicornis</name>
    <name type="common">Bush tick</name>
    <dbReference type="NCBI Taxonomy" id="44386"/>
    <lineage>
        <taxon>Eukaryota</taxon>
        <taxon>Metazoa</taxon>
        <taxon>Ecdysozoa</taxon>
        <taxon>Arthropoda</taxon>
        <taxon>Chelicerata</taxon>
        <taxon>Arachnida</taxon>
        <taxon>Acari</taxon>
        <taxon>Parasitiformes</taxon>
        <taxon>Ixodida</taxon>
        <taxon>Ixodoidea</taxon>
        <taxon>Ixodidae</taxon>
        <taxon>Haemaphysalinae</taxon>
        <taxon>Haemaphysalis</taxon>
    </lineage>
</organism>
<protein>
    <submittedName>
        <fullName evidence="2">Uncharacterized protein</fullName>
    </submittedName>
</protein>
<accession>A0A9J6FI93</accession>
<proteinExistence type="predicted"/>
<dbReference type="VEuPathDB" id="VectorBase:HLOH_050622"/>
<dbReference type="Proteomes" id="UP000821853">
    <property type="component" value="Chromosome 1"/>
</dbReference>
<reference evidence="2 3" key="1">
    <citation type="journal article" date="2020" name="Cell">
        <title>Large-Scale Comparative Analyses of Tick Genomes Elucidate Their Genetic Diversity and Vector Capacities.</title>
        <authorList>
            <consortium name="Tick Genome and Microbiome Consortium (TIGMIC)"/>
            <person name="Jia N."/>
            <person name="Wang J."/>
            <person name="Shi W."/>
            <person name="Du L."/>
            <person name="Sun Y."/>
            <person name="Zhan W."/>
            <person name="Jiang J.F."/>
            <person name="Wang Q."/>
            <person name="Zhang B."/>
            <person name="Ji P."/>
            <person name="Bell-Sakyi L."/>
            <person name="Cui X.M."/>
            <person name="Yuan T.T."/>
            <person name="Jiang B.G."/>
            <person name="Yang W.F."/>
            <person name="Lam T.T."/>
            <person name="Chang Q.C."/>
            <person name="Ding S.J."/>
            <person name="Wang X.J."/>
            <person name="Zhu J.G."/>
            <person name="Ruan X.D."/>
            <person name="Zhao L."/>
            <person name="Wei J.T."/>
            <person name="Ye R.Z."/>
            <person name="Que T.C."/>
            <person name="Du C.H."/>
            <person name="Zhou Y.H."/>
            <person name="Cheng J.X."/>
            <person name="Dai P.F."/>
            <person name="Guo W.B."/>
            <person name="Han X.H."/>
            <person name="Huang E.J."/>
            <person name="Li L.F."/>
            <person name="Wei W."/>
            <person name="Gao Y.C."/>
            <person name="Liu J.Z."/>
            <person name="Shao H.Z."/>
            <person name="Wang X."/>
            <person name="Wang C.C."/>
            <person name="Yang T.C."/>
            <person name="Huo Q.B."/>
            <person name="Li W."/>
            <person name="Chen H.Y."/>
            <person name="Chen S.E."/>
            <person name="Zhou L.G."/>
            <person name="Ni X.B."/>
            <person name="Tian J.H."/>
            <person name="Sheng Y."/>
            <person name="Liu T."/>
            <person name="Pan Y.S."/>
            <person name="Xia L.Y."/>
            <person name="Li J."/>
            <person name="Zhao F."/>
            <person name="Cao W.C."/>
        </authorList>
    </citation>
    <scope>NUCLEOTIDE SEQUENCE [LARGE SCALE GENOMIC DNA]</scope>
    <source>
        <strain evidence="2">HaeL-2018</strain>
    </source>
</reference>